<comment type="catalytic activity">
    <reaction evidence="1">
        <text>ATP + protein L-histidine = ADP + protein N-phospho-L-histidine.</text>
        <dbReference type="EC" id="2.7.13.3"/>
    </reaction>
</comment>
<proteinExistence type="predicted"/>
<evidence type="ECO:0000313" key="9">
    <source>
        <dbReference type="Proteomes" id="UP000186720"/>
    </source>
</evidence>
<feature type="domain" description="Histidine kinase" evidence="7">
    <location>
        <begin position="264"/>
        <end position="485"/>
    </location>
</feature>
<dbReference type="PANTHER" id="PTHR43547">
    <property type="entry name" value="TWO-COMPONENT HISTIDINE KINASE"/>
    <property type="match status" value="1"/>
</dbReference>
<dbReference type="AlphaFoldDB" id="A0A1Q5ZX12"/>
<evidence type="ECO:0000256" key="3">
    <source>
        <dbReference type="ARBA" id="ARBA00022553"/>
    </source>
</evidence>
<evidence type="ECO:0000256" key="4">
    <source>
        <dbReference type="ARBA" id="ARBA00022679"/>
    </source>
</evidence>
<dbReference type="STRING" id="1302689.RG47T_1739"/>
<dbReference type="Pfam" id="PF00512">
    <property type="entry name" value="HisKA"/>
    <property type="match status" value="1"/>
</dbReference>
<feature type="transmembrane region" description="Helical" evidence="6">
    <location>
        <begin position="12"/>
        <end position="32"/>
    </location>
</feature>
<dbReference type="SUPFAM" id="SSF55874">
    <property type="entry name" value="ATPase domain of HSP90 chaperone/DNA topoisomerase II/histidine kinase"/>
    <property type="match status" value="1"/>
</dbReference>
<dbReference type="InterPro" id="IPR005467">
    <property type="entry name" value="His_kinase_dom"/>
</dbReference>
<feature type="transmembrane region" description="Helical" evidence="6">
    <location>
        <begin position="225"/>
        <end position="245"/>
    </location>
</feature>
<dbReference type="CDD" id="cd00075">
    <property type="entry name" value="HATPase"/>
    <property type="match status" value="1"/>
</dbReference>
<dbReference type="InterPro" id="IPR036890">
    <property type="entry name" value="HATPase_C_sf"/>
</dbReference>
<dbReference type="FunFam" id="3.30.565.10:FF:000006">
    <property type="entry name" value="Sensor histidine kinase WalK"/>
    <property type="match status" value="1"/>
</dbReference>
<dbReference type="Pfam" id="PF02518">
    <property type="entry name" value="HATPase_c"/>
    <property type="match status" value="1"/>
</dbReference>
<keyword evidence="6" id="KW-1133">Transmembrane helix</keyword>
<keyword evidence="6" id="KW-0472">Membrane</keyword>
<comment type="caution">
    <text evidence="8">The sequence shown here is derived from an EMBL/GenBank/DDBJ whole genome shotgun (WGS) entry which is preliminary data.</text>
</comment>
<dbReference type="Gene3D" id="1.10.287.130">
    <property type="match status" value="1"/>
</dbReference>
<dbReference type="Proteomes" id="UP000186720">
    <property type="component" value="Unassembled WGS sequence"/>
</dbReference>
<keyword evidence="3" id="KW-0597">Phosphoprotein</keyword>
<evidence type="ECO:0000256" key="1">
    <source>
        <dbReference type="ARBA" id="ARBA00000085"/>
    </source>
</evidence>
<dbReference type="OrthoDB" id="921707at2"/>
<organism evidence="8 9">
    <name type="scientific">Mucilaginibacter polytrichastri</name>
    <dbReference type="NCBI Taxonomy" id="1302689"/>
    <lineage>
        <taxon>Bacteria</taxon>
        <taxon>Pseudomonadati</taxon>
        <taxon>Bacteroidota</taxon>
        <taxon>Sphingobacteriia</taxon>
        <taxon>Sphingobacteriales</taxon>
        <taxon>Sphingobacteriaceae</taxon>
        <taxon>Mucilaginibacter</taxon>
    </lineage>
</organism>
<dbReference type="InterPro" id="IPR003661">
    <property type="entry name" value="HisK_dim/P_dom"/>
</dbReference>
<evidence type="ECO:0000256" key="6">
    <source>
        <dbReference type="SAM" id="Phobius"/>
    </source>
</evidence>
<dbReference type="RefSeq" id="WP_074489000.1">
    <property type="nucleotide sequence ID" value="NZ_FPAM01000013.1"/>
</dbReference>
<protein>
    <recommendedName>
        <fullName evidence="2">histidine kinase</fullName>
        <ecNumber evidence="2">2.7.13.3</ecNumber>
    </recommendedName>
</protein>
<dbReference type="GO" id="GO:0000155">
    <property type="term" value="F:phosphorelay sensor kinase activity"/>
    <property type="evidence" value="ECO:0007669"/>
    <property type="project" value="InterPro"/>
</dbReference>
<dbReference type="EC" id="2.7.13.3" evidence="2"/>
<gene>
    <name evidence="8" type="ORF">RG47T_1739</name>
</gene>
<evidence type="ECO:0000256" key="2">
    <source>
        <dbReference type="ARBA" id="ARBA00012438"/>
    </source>
</evidence>
<dbReference type="SMART" id="SM00388">
    <property type="entry name" value="HisKA"/>
    <property type="match status" value="1"/>
</dbReference>
<dbReference type="CDD" id="cd00082">
    <property type="entry name" value="HisKA"/>
    <property type="match status" value="1"/>
</dbReference>
<keyword evidence="9" id="KW-1185">Reference proteome</keyword>
<evidence type="ECO:0000313" key="8">
    <source>
        <dbReference type="EMBL" id="OKS86287.1"/>
    </source>
</evidence>
<evidence type="ECO:0000259" key="7">
    <source>
        <dbReference type="PROSITE" id="PS50109"/>
    </source>
</evidence>
<dbReference type="InterPro" id="IPR004358">
    <property type="entry name" value="Sig_transdc_His_kin-like_C"/>
</dbReference>
<keyword evidence="6" id="KW-0812">Transmembrane</keyword>
<dbReference type="PRINTS" id="PR00344">
    <property type="entry name" value="BCTRLSENSOR"/>
</dbReference>
<dbReference type="EMBL" id="MPPL01000001">
    <property type="protein sequence ID" value="OKS86287.1"/>
    <property type="molecule type" value="Genomic_DNA"/>
</dbReference>
<keyword evidence="5" id="KW-0418">Kinase</keyword>
<dbReference type="InterPro" id="IPR036097">
    <property type="entry name" value="HisK_dim/P_sf"/>
</dbReference>
<dbReference type="PROSITE" id="PS50109">
    <property type="entry name" value="HIS_KIN"/>
    <property type="match status" value="1"/>
</dbReference>
<dbReference type="SMART" id="SM00387">
    <property type="entry name" value="HATPase_c"/>
    <property type="match status" value="1"/>
</dbReference>
<evidence type="ECO:0000256" key="5">
    <source>
        <dbReference type="ARBA" id="ARBA00022777"/>
    </source>
</evidence>
<dbReference type="InterPro" id="IPR003594">
    <property type="entry name" value="HATPase_dom"/>
</dbReference>
<dbReference type="PANTHER" id="PTHR43547:SF2">
    <property type="entry name" value="HYBRID SIGNAL TRANSDUCTION HISTIDINE KINASE C"/>
    <property type="match status" value="1"/>
</dbReference>
<dbReference type="SUPFAM" id="SSF47384">
    <property type="entry name" value="Homodimeric domain of signal transducing histidine kinase"/>
    <property type="match status" value="1"/>
</dbReference>
<accession>A0A1Q5ZX12</accession>
<reference evidence="8 9" key="1">
    <citation type="submission" date="2016-11" db="EMBL/GenBank/DDBJ databases">
        <title>Whole Genome Sequencing of Mucilaginibacter polytrichastri RG4-7(T) isolated from the moss sample.</title>
        <authorList>
            <person name="Li Y."/>
        </authorList>
    </citation>
    <scope>NUCLEOTIDE SEQUENCE [LARGE SCALE GENOMIC DNA]</scope>
    <source>
        <strain evidence="8 9">RG4-7</strain>
    </source>
</reference>
<keyword evidence="4" id="KW-0808">Transferase</keyword>
<sequence length="485" mass="55462">MKWLSNRYAYPLVILAITVSFVLQLAWLSQLFSAQRKQIKIDLEQVVIDAAKMSTYLSAKPVHGGNENFRKFFLSSDWLQFSQAYHNMRFHQVGSRFSFNIVGDSTIFDISLRFVNGKPNYKKHRSMMRFDDGDTQEHELVMDKTDLKRMDSLVHQQLKQEGIAVSTNRVVYNYDSDTPSGSLSKAQISNAAFSSQQYTYNLTFFHTYQLIVPTISWAVLYRMRYYVLSSCFMLLLTGAVFFFILRLMHNQRLYAQARVSFTSNMTHELKTPVATVSLALESIMEYHLENDPQTMRNYLEISRSELNRLNLMIEKVLNLEQLDSAQTHLRTELFDVQQGLQQVIASMRLQIEHNSAVLEWQPMDKPCFVSGDPVHLTNVFYNLIENALKHGGKGVKLQISCTCSAHEVIISFKDNGPGIAGIYHARVYERFFRVPAGTTDIHNVKGTGLGLNYVKQMVEKHGGHIKLTSEPGKGSIFIVHLPLAS</sequence>
<dbReference type="Gene3D" id="3.30.565.10">
    <property type="entry name" value="Histidine kinase-like ATPase, C-terminal domain"/>
    <property type="match status" value="1"/>
</dbReference>
<name>A0A1Q5ZX12_9SPHI</name>